<feature type="region of interest" description="Disordered" evidence="1">
    <location>
        <begin position="52"/>
        <end position="84"/>
    </location>
</feature>
<proteinExistence type="predicted"/>
<dbReference type="EMBL" id="LT906454">
    <property type="protein sequence ID" value="SNV47649.1"/>
    <property type="molecule type" value="Genomic_DNA"/>
</dbReference>
<protein>
    <submittedName>
        <fullName evidence="2">Uncharacterized protein</fullName>
    </submittedName>
</protein>
<gene>
    <name evidence="2" type="ORF">SAMEA4504048_02399</name>
</gene>
<accession>A0A239XKY3</accession>
<evidence type="ECO:0000313" key="3">
    <source>
        <dbReference type="Proteomes" id="UP000215144"/>
    </source>
</evidence>
<dbReference type="KEGG" id="saco:SAME_02399"/>
<dbReference type="RefSeq" id="WP_231909811.1">
    <property type="nucleotide sequence ID" value="NZ_LT906454.1"/>
</dbReference>
<reference evidence="2 3" key="1">
    <citation type="submission" date="2017-06" db="EMBL/GenBank/DDBJ databases">
        <authorList>
            <consortium name="Pathogen Informatics"/>
        </authorList>
    </citation>
    <scope>NUCLEOTIDE SEQUENCE [LARGE SCALE GENOMIC DNA]</scope>
    <source>
        <strain evidence="2 3">NCTC11291</strain>
    </source>
</reference>
<evidence type="ECO:0000313" key="2">
    <source>
        <dbReference type="EMBL" id="SNV47649.1"/>
    </source>
</evidence>
<feature type="compositionally biased region" description="Basic residues" evidence="1">
    <location>
        <begin position="73"/>
        <end position="84"/>
    </location>
</feature>
<dbReference type="AlphaFoldDB" id="A0A239XKY3"/>
<dbReference type="Proteomes" id="UP000215144">
    <property type="component" value="Chromosome 1"/>
</dbReference>
<evidence type="ECO:0000256" key="1">
    <source>
        <dbReference type="SAM" id="MobiDB-lite"/>
    </source>
</evidence>
<name>A0A239XKY3_STRAI</name>
<sequence length="84" mass="9932">MSEKELAEIQPKKGMFGKEHVELTKEQFEKLKGLIYRSKHLVHQKELENNQLRQQVPLKRSKNGFEASLQRAKEKKQGRKHKPP</sequence>
<organism evidence="2 3">
    <name type="scientific">Streptococcus acidominimus</name>
    <dbReference type="NCBI Taxonomy" id="1326"/>
    <lineage>
        <taxon>Bacteria</taxon>
        <taxon>Bacillati</taxon>
        <taxon>Bacillota</taxon>
        <taxon>Bacilli</taxon>
        <taxon>Lactobacillales</taxon>
        <taxon>Streptococcaceae</taxon>
        <taxon>Streptococcus</taxon>
    </lineage>
</organism>